<evidence type="ECO:0000256" key="7">
    <source>
        <dbReference type="ARBA" id="ARBA00022692"/>
    </source>
</evidence>
<feature type="domain" description="Peptidase M28" evidence="17">
    <location>
        <begin position="121"/>
        <end position="294"/>
    </location>
</feature>
<comment type="caution">
    <text evidence="20">The sequence shown here is derived from an EMBL/GenBank/DDBJ whole genome shotgun (WGS) entry which is preliminary data.</text>
</comment>
<dbReference type="Proteomes" id="UP001215280">
    <property type="component" value="Unassembled WGS sequence"/>
</dbReference>
<feature type="transmembrane region" description="Helical" evidence="16">
    <location>
        <begin position="334"/>
        <end position="367"/>
    </location>
</feature>
<keyword evidence="21" id="KW-1185">Reference proteome</keyword>
<keyword evidence="12" id="KW-0482">Metalloprotease</keyword>
<evidence type="ECO:0000256" key="13">
    <source>
        <dbReference type="ARBA" id="ARBA00023136"/>
    </source>
</evidence>
<dbReference type="EMBL" id="JARJLG010000085">
    <property type="protein sequence ID" value="KAJ7749539.1"/>
    <property type="molecule type" value="Genomic_DNA"/>
</dbReference>
<evidence type="ECO:0000256" key="14">
    <source>
        <dbReference type="ARBA" id="ARBA00023180"/>
    </source>
</evidence>
<feature type="transmembrane region" description="Helical" evidence="16">
    <location>
        <begin position="476"/>
        <end position="496"/>
    </location>
</feature>
<feature type="transmembrane region" description="Helical" evidence="16">
    <location>
        <begin position="444"/>
        <end position="464"/>
    </location>
</feature>
<dbReference type="Pfam" id="PF22251">
    <property type="entry name" value="PFF1_TM"/>
    <property type="match status" value="2"/>
</dbReference>
<dbReference type="AlphaFoldDB" id="A0AAD7ISF4"/>
<feature type="transmembrane region" description="Helical" evidence="16">
    <location>
        <begin position="413"/>
        <end position="432"/>
    </location>
</feature>
<feature type="transmembrane region" description="Helical" evidence="16">
    <location>
        <begin position="657"/>
        <end position="679"/>
    </location>
</feature>
<evidence type="ECO:0000256" key="1">
    <source>
        <dbReference type="ARBA" id="ARBA00001947"/>
    </source>
</evidence>
<name>A0AAD7ISF4_9AGAR</name>
<dbReference type="GO" id="GO:0046872">
    <property type="term" value="F:metal ion binding"/>
    <property type="evidence" value="ECO:0007669"/>
    <property type="project" value="UniProtKB-KW"/>
</dbReference>
<evidence type="ECO:0000256" key="12">
    <source>
        <dbReference type="ARBA" id="ARBA00023049"/>
    </source>
</evidence>
<evidence type="ECO:0000259" key="19">
    <source>
        <dbReference type="Pfam" id="PF22251"/>
    </source>
</evidence>
<evidence type="ECO:0000256" key="10">
    <source>
        <dbReference type="ARBA" id="ARBA00022833"/>
    </source>
</evidence>
<feature type="transmembrane region" description="Helical" evidence="16">
    <location>
        <begin position="502"/>
        <end position="522"/>
    </location>
</feature>
<dbReference type="Pfam" id="PF22250">
    <property type="entry name" value="PFF1_C"/>
    <property type="match status" value="1"/>
</dbReference>
<evidence type="ECO:0000256" key="4">
    <source>
        <dbReference type="ARBA" id="ARBA00010918"/>
    </source>
</evidence>
<evidence type="ECO:0000256" key="15">
    <source>
        <dbReference type="RuleBase" id="RU361240"/>
    </source>
</evidence>
<feature type="transmembrane region" description="Helical" evidence="16">
    <location>
        <begin position="592"/>
        <end position="618"/>
    </location>
</feature>
<evidence type="ECO:0000259" key="17">
    <source>
        <dbReference type="Pfam" id="PF04389"/>
    </source>
</evidence>
<comment type="function">
    <text evidence="2">May be involved in vacuolar sorting and osmoregulation.</text>
</comment>
<dbReference type="GO" id="GO:0006508">
    <property type="term" value="P:proteolysis"/>
    <property type="evidence" value="ECO:0007669"/>
    <property type="project" value="UniProtKB-KW"/>
</dbReference>
<feature type="domain" description="Vacuolar membrane protease transmembrane" evidence="19">
    <location>
        <begin position="593"/>
        <end position="655"/>
    </location>
</feature>
<keyword evidence="11 16" id="KW-1133">Transmembrane helix</keyword>
<dbReference type="InterPro" id="IPR048024">
    <property type="entry name" value="Fxna-like_M28_dom"/>
</dbReference>
<dbReference type="GO" id="GO:0008235">
    <property type="term" value="F:metalloexopeptidase activity"/>
    <property type="evidence" value="ECO:0007669"/>
    <property type="project" value="InterPro"/>
</dbReference>
<evidence type="ECO:0000313" key="21">
    <source>
        <dbReference type="Proteomes" id="UP001215280"/>
    </source>
</evidence>
<dbReference type="InterPro" id="IPR007484">
    <property type="entry name" value="Peptidase_M28"/>
</dbReference>
<evidence type="ECO:0000256" key="11">
    <source>
        <dbReference type="ARBA" id="ARBA00022989"/>
    </source>
</evidence>
<feature type="domain" description="Vacuolar membrane protease transmembrane" evidence="19">
    <location>
        <begin position="413"/>
        <end position="572"/>
    </location>
</feature>
<feature type="transmembrane region" description="Helical" evidence="16">
    <location>
        <begin position="630"/>
        <end position="650"/>
    </location>
</feature>
<evidence type="ECO:0000256" key="3">
    <source>
        <dbReference type="ARBA" id="ARBA00004128"/>
    </source>
</evidence>
<keyword evidence="6 15" id="KW-0645">Protease</keyword>
<keyword evidence="5" id="KW-0926">Vacuole</keyword>
<evidence type="ECO:0000313" key="20">
    <source>
        <dbReference type="EMBL" id="KAJ7749539.1"/>
    </source>
</evidence>
<evidence type="ECO:0000256" key="8">
    <source>
        <dbReference type="ARBA" id="ARBA00022723"/>
    </source>
</evidence>
<evidence type="ECO:0000256" key="2">
    <source>
        <dbReference type="ARBA" id="ARBA00003273"/>
    </source>
</evidence>
<reference evidence="20" key="1">
    <citation type="submission" date="2023-03" db="EMBL/GenBank/DDBJ databases">
        <title>Massive genome expansion in bonnet fungi (Mycena s.s.) driven by repeated elements and novel gene families across ecological guilds.</title>
        <authorList>
            <consortium name="Lawrence Berkeley National Laboratory"/>
            <person name="Harder C.B."/>
            <person name="Miyauchi S."/>
            <person name="Viragh M."/>
            <person name="Kuo A."/>
            <person name="Thoen E."/>
            <person name="Andreopoulos B."/>
            <person name="Lu D."/>
            <person name="Skrede I."/>
            <person name="Drula E."/>
            <person name="Henrissat B."/>
            <person name="Morin E."/>
            <person name="Kohler A."/>
            <person name="Barry K."/>
            <person name="LaButti K."/>
            <person name="Morin E."/>
            <person name="Salamov A."/>
            <person name="Lipzen A."/>
            <person name="Mereny Z."/>
            <person name="Hegedus B."/>
            <person name="Baldrian P."/>
            <person name="Stursova M."/>
            <person name="Weitz H."/>
            <person name="Taylor A."/>
            <person name="Grigoriev I.V."/>
            <person name="Nagy L.G."/>
            <person name="Martin F."/>
            <person name="Kauserud H."/>
        </authorList>
    </citation>
    <scope>NUCLEOTIDE SEQUENCE</scope>
    <source>
        <strain evidence="20">CBHHK188m</strain>
    </source>
</reference>
<keyword evidence="8 15" id="KW-0479">Metal-binding</keyword>
<dbReference type="InterPro" id="IPR053975">
    <property type="entry name" value="PFF1_C"/>
</dbReference>
<dbReference type="Gene3D" id="3.40.630.10">
    <property type="entry name" value="Zn peptidases"/>
    <property type="match status" value="1"/>
</dbReference>
<dbReference type="PANTHER" id="PTHR12147:SF58">
    <property type="entry name" value="VACUOLAR MEMBRANE PROTEASE"/>
    <property type="match status" value="1"/>
</dbReference>
<dbReference type="InterPro" id="IPR045175">
    <property type="entry name" value="M28_fam"/>
</dbReference>
<keyword evidence="7 16" id="KW-0812">Transmembrane</keyword>
<keyword evidence="10 15" id="KW-0862">Zinc</keyword>
<dbReference type="EC" id="3.4.-.-" evidence="15"/>
<comment type="subcellular location">
    <subcellularLocation>
        <location evidence="3">Vacuole membrane</location>
        <topology evidence="3">Multi-pass membrane protein</topology>
    </subcellularLocation>
</comment>
<feature type="domain" description="Vacuolar membrane protease C-terminal" evidence="18">
    <location>
        <begin position="685"/>
        <end position="901"/>
    </location>
</feature>
<keyword evidence="13 16" id="KW-0472">Membrane</keyword>
<dbReference type="InterPro" id="IPR053976">
    <property type="entry name" value="PFF1_TM"/>
</dbReference>
<comment type="cofactor">
    <cofactor evidence="1">
        <name>Zn(2+)</name>
        <dbReference type="ChEBI" id="CHEBI:29105"/>
    </cofactor>
</comment>
<feature type="transmembrane region" description="Helical" evidence="16">
    <location>
        <begin position="12"/>
        <end position="35"/>
    </location>
</feature>
<evidence type="ECO:0000256" key="6">
    <source>
        <dbReference type="ARBA" id="ARBA00022670"/>
    </source>
</evidence>
<evidence type="ECO:0000259" key="18">
    <source>
        <dbReference type="Pfam" id="PF22250"/>
    </source>
</evidence>
<dbReference type="PANTHER" id="PTHR12147">
    <property type="entry name" value="METALLOPEPTIDASE M28 FAMILY MEMBER"/>
    <property type="match status" value="1"/>
</dbReference>
<evidence type="ECO:0000256" key="5">
    <source>
        <dbReference type="ARBA" id="ARBA00022554"/>
    </source>
</evidence>
<sequence>MKIVEGIAKVLAFRTLPTTVLVVLVYGALFGAILYGDQLPDVPKNENGLDLAQAYADLHHIAVRPHPFISHANDIVHAYILERMRNVTAGVDYAEVHQDLVSNASWASSSLSSATYSEATNILVKIQGFDPEYATSGGVLFSAHYDSVSTASGATDDGMGVATLMQLVEYLTKNRPKRTAVFNINNGEEDGLCGAFTFLKHPWSNITDTFLNLEGAAAGGRPLLFRGTSTPVLRSFHVPHPHGNVLSSDAFARGVIRSGTDYTVYTGAGMDGLDLAFYRGRSKYHTKFDAIPHTVGQEKSLWSMMESAKVSSLALLANDRTHGNGTPPVYFDLFGAWLVLLSLDTLLVTNIVLLIVGPVLLIVLVVADAVIMHGRSQPQNGHVRGRDSNLMQQFWKWLVELSWLRGAWTWAKFWVALFVTLGLQALLIFATLKLNPYIAYSQPGLVLVSSFTLTYLTLVFVVTPRATHLPERQKHVVFLQTYVLTWLLLLWATTAVGAGIGGVYFITAWSAAVLLACTIGCIENMFGAQGSYETHRVRRVHYGALPHRDDREEHAAAAEEAAEEAEATEATPLIQAQSPAARTKEESGAIGWWILQLVLAVSVPVTLVGHIAVLLIGAMAQTLTDGSRVVTVYAAISLLVFMLVLPVVPFTFKVHSVVAFVFIVVFVLSTVSNLFTFPFSQEEPVKVYFQQTVALGNISSPYTEITQATTSLMGPEDYLRDLIIPELPSATGQPISCSDAVLGAACSWNSTLLPSPGAYHGVAAAHPDDWLKGGVTRLGENSARVVVSATNTRGCRLVFDNQRITRHWVHGSEGGMLPQFGAAKGVTSLTLFSRTWDRTFTVDVEWEGDAALAGRVACEWAEYESASVGVATTGRIPALEEVITFLPRWAVVSKAAVGLVEAWASFAI</sequence>
<dbReference type="SUPFAM" id="SSF53187">
    <property type="entry name" value="Zn-dependent exopeptidases"/>
    <property type="match status" value="1"/>
</dbReference>
<keyword evidence="14" id="KW-0325">Glycoprotein</keyword>
<gene>
    <name evidence="20" type="ORF">DFH07DRAFT_828727</name>
</gene>
<dbReference type="Pfam" id="PF04389">
    <property type="entry name" value="Peptidase_M28"/>
    <property type="match status" value="1"/>
</dbReference>
<evidence type="ECO:0000256" key="16">
    <source>
        <dbReference type="SAM" id="Phobius"/>
    </source>
</evidence>
<keyword evidence="9 15" id="KW-0378">Hydrolase</keyword>
<dbReference type="GO" id="GO:0005774">
    <property type="term" value="C:vacuolar membrane"/>
    <property type="evidence" value="ECO:0007669"/>
    <property type="project" value="UniProtKB-SubCell"/>
</dbReference>
<organism evidence="20 21">
    <name type="scientific">Mycena maculata</name>
    <dbReference type="NCBI Taxonomy" id="230809"/>
    <lineage>
        <taxon>Eukaryota</taxon>
        <taxon>Fungi</taxon>
        <taxon>Dikarya</taxon>
        <taxon>Basidiomycota</taxon>
        <taxon>Agaricomycotina</taxon>
        <taxon>Agaricomycetes</taxon>
        <taxon>Agaricomycetidae</taxon>
        <taxon>Agaricales</taxon>
        <taxon>Marasmiineae</taxon>
        <taxon>Mycenaceae</taxon>
        <taxon>Mycena</taxon>
    </lineage>
</organism>
<comment type="similarity">
    <text evidence="4 15">Belongs to the peptidase M28 family.</text>
</comment>
<accession>A0AAD7ISF4</accession>
<dbReference type="CDD" id="cd03875">
    <property type="entry name" value="M28_Fxna_like"/>
    <property type="match status" value="1"/>
</dbReference>
<protein>
    <recommendedName>
        <fullName evidence="15">Peptide hydrolase</fullName>
        <ecNumber evidence="15">3.4.-.-</ecNumber>
    </recommendedName>
</protein>
<evidence type="ECO:0000256" key="9">
    <source>
        <dbReference type="ARBA" id="ARBA00022801"/>
    </source>
</evidence>
<proteinExistence type="inferred from homology"/>